<dbReference type="EMBL" id="SRLO01000048">
    <property type="protein sequence ID" value="TNN81196.1"/>
    <property type="molecule type" value="Genomic_DNA"/>
</dbReference>
<dbReference type="PROSITE" id="PS51257">
    <property type="entry name" value="PROKAR_LIPOPROTEIN"/>
    <property type="match status" value="1"/>
</dbReference>
<evidence type="ECO:0000313" key="1">
    <source>
        <dbReference type="EMBL" id="TNN81196.1"/>
    </source>
</evidence>
<keyword evidence="2" id="KW-1185">Reference proteome</keyword>
<dbReference type="Proteomes" id="UP000314294">
    <property type="component" value="Unassembled WGS sequence"/>
</dbReference>
<comment type="caution">
    <text evidence="1">The sequence shown here is derived from an EMBL/GenBank/DDBJ whole genome shotgun (WGS) entry which is preliminary data.</text>
</comment>
<organism evidence="1 2">
    <name type="scientific">Liparis tanakae</name>
    <name type="common">Tanaka's snailfish</name>
    <dbReference type="NCBI Taxonomy" id="230148"/>
    <lineage>
        <taxon>Eukaryota</taxon>
        <taxon>Metazoa</taxon>
        <taxon>Chordata</taxon>
        <taxon>Craniata</taxon>
        <taxon>Vertebrata</taxon>
        <taxon>Euteleostomi</taxon>
        <taxon>Actinopterygii</taxon>
        <taxon>Neopterygii</taxon>
        <taxon>Teleostei</taxon>
        <taxon>Neoteleostei</taxon>
        <taxon>Acanthomorphata</taxon>
        <taxon>Eupercaria</taxon>
        <taxon>Perciformes</taxon>
        <taxon>Cottioidei</taxon>
        <taxon>Cottales</taxon>
        <taxon>Liparidae</taxon>
        <taxon>Liparis</taxon>
    </lineage>
</organism>
<gene>
    <name evidence="1" type="ORF">EYF80_008530</name>
</gene>
<protein>
    <submittedName>
        <fullName evidence="1">Uncharacterized protein</fullName>
    </submittedName>
</protein>
<proteinExistence type="predicted"/>
<accession>A0A4Z2ITM3</accession>
<evidence type="ECO:0000313" key="2">
    <source>
        <dbReference type="Proteomes" id="UP000314294"/>
    </source>
</evidence>
<sequence length="77" mass="8582">MARAKLGSRLRRLDIADYQNTGLWLGSCAVLTKSQLIDDTYPTKPDAELRLRQDGEVQPLGAGLDVERLLFAPQRAK</sequence>
<reference evidence="1 2" key="1">
    <citation type="submission" date="2019-03" db="EMBL/GenBank/DDBJ databases">
        <title>First draft genome of Liparis tanakae, snailfish: a comprehensive survey of snailfish specific genes.</title>
        <authorList>
            <person name="Kim W."/>
            <person name="Song I."/>
            <person name="Jeong J.-H."/>
            <person name="Kim D."/>
            <person name="Kim S."/>
            <person name="Ryu S."/>
            <person name="Song J.Y."/>
            <person name="Lee S.K."/>
        </authorList>
    </citation>
    <scope>NUCLEOTIDE SEQUENCE [LARGE SCALE GENOMIC DNA]</scope>
    <source>
        <tissue evidence="1">Muscle</tissue>
    </source>
</reference>
<name>A0A4Z2ITM3_9TELE</name>
<dbReference type="AlphaFoldDB" id="A0A4Z2ITM3"/>